<dbReference type="GO" id="GO:0000160">
    <property type="term" value="P:phosphorelay signal transduction system"/>
    <property type="evidence" value="ECO:0007669"/>
    <property type="project" value="InterPro"/>
</dbReference>
<protein>
    <submittedName>
        <fullName evidence="7">Response regulator</fullName>
    </submittedName>
</protein>
<dbReference type="PROSITE" id="PS50110">
    <property type="entry name" value="RESPONSE_REGULATORY"/>
    <property type="match status" value="1"/>
</dbReference>
<name>A0A9X3WDL5_9BACI</name>
<dbReference type="Gene3D" id="3.40.50.2300">
    <property type="match status" value="1"/>
</dbReference>
<feature type="domain" description="HTH araC/xylS-type" evidence="5">
    <location>
        <begin position="436"/>
        <end position="534"/>
    </location>
</feature>
<dbReference type="CDD" id="cd17536">
    <property type="entry name" value="REC_YesN-like"/>
    <property type="match status" value="1"/>
</dbReference>
<keyword evidence="1" id="KW-0805">Transcription regulation</keyword>
<dbReference type="EMBL" id="JAMQKC010000004">
    <property type="protein sequence ID" value="MDC3416778.1"/>
    <property type="molecule type" value="Genomic_DNA"/>
</dbReference>
<dbReference type="PRINTS" id="PR00032">
    <property type="entry name" value="HTHARAC"/>
</dbReference>
<dbReference type="Pfam" id="PF12833">
    <property type="entry name" value="HTH_18"/>
    <property type="match status" value="1"/>
</dbReference>
<dbReference type="InterPro" id="IPR018060">
    <property type="entry name" value="HTH_AraC"/>
</dbReference>
<evidence type="ECO:0000256" key="3">
    <source>
        <dbReference type="ARBA" id="ARBA00023163"/>
    </source>
</evidence>
<evidence type="ECO:0000313" key="8">
    <source>
        <dbReference type="Proteomes" id="UP001145069"/>
    </source>
</evidence>
<dbReference type="SUPFAM" id="SSF52172">
    <property type="entry name" value="CheY-like"/>
    <property type="match status" value="1"/>
</dbReference>
<dbReference type="Gene3D" id="1.10.10.60">
    <property type="entry name" value="Homeodomain-like"/>
    <property type="match status" value="2"/>
</dbReference>
<dbReference type="InterPro" id="IPR020449">
    <property type="entry name" value="Tscrpt_reg_AraC-type_HTH"/>
</dbReference>
<evidence type="ECO:0000256" key="4">
    <source>
        <dbReference type="PROSITE-ProRule" id="PRU00169"/>
    </source>
</evidence>
<dbReference type="Pfam" id="PF00072">
    <property type="entry name" value="Response_reg"/>
    <property type="match status" value="1"/>
</dbReference>
<feature type="domain" description="Response regulatory" evidence="6">
    <location>
        <begin position="3"/>
        <end position="120"/>
    </location>
</feature>
<dbReference type="InterPro" id="IPR018062">
    <property type="entry name" value="HTH_AraC-typ_CS"/>
</dbReference>
<dbReference type="GO" id="GO:0003700">
    <property type="term" value="F:DNA-binding transcription factor activity"/>
    <property type="evidence" value="ECO:0007669"/>
    <property type="project" value="InterPro"/>
</dbReference>
<dbReference type="SUPFAM" id="SSF46689">
    <property type="entry name" value="Homeodomain-like"/>
    <property type="match status" value="2"/>
</dbReference>
<accession>A0A9X3WDL5</accession>
<dbReference type="PROSITE" id="PS00041">
    <property type="entry name" value="HTH_ARAC_FAMILY_1"/>
    <property type="match status" value="1"/>
</dbReference>
<dbReference type="PROSITE" id="PS01124">
    <property type="entry name" value="HTH_ARAC_FAMILY_2"/>
    <property type="match status" value="1"/>
</dbReference>
<dbReference type="Proteomes" id="UP001145069">
    <property type="component" value="Unassembled WGS sequence"/>
</dbReference>
<dbReference type="InterPro" id="IPR011006">
    <property type="entry name" value="CheY-like_superfamily"/>
</dbReference>
<feature type="modified residue" description="4-aspartylphosphate" evidence="4">
    <location>
        <position position="55"/>
    </location>
</feature>
<reference evidence="7" key="1">
    <citation type="submission" date="2022-06" db="EMBL/GenBank/DDBJ databases">
        <title>Aquibacillus sp. a new bacterium isolated from soil saline samples.</title>
        <authorList>
            <person name="Galisteo C."/>
            <person name="De La Haba R."/>
            <person name="Sanchez-Porro C."/>
            <person name="Ventosa A."/>
        </authorList>
    </citation>
    <scope>NUCLEOTIDE SEQUENCE</scope>
    <source>
        <strain evidence="7">3ASR75-54</strain>
    </source>
</reference>
<evidence type="ECO:0000259" key="5">
    <source>
        <dbReference type="PROSITE" id="PS01124"/>
    </source>
</evidence>
<gene>
    <name evidence="7" type="ORF">NC799_07580</name>
</gene>
<organism evidence="7 8">
    <name type="scientific">Aquibacillus salsiterrae</name>
    <dbReference type="NCBI Taxonomy" id="2950439"/>
    <lineage>
        <taxon>Bacteria</taxon>
        <taxon>Bacillati</taxon>
        <taxon>Bacillota</taxon>
        <taxon>Bacilli</taxon>
        <taxon>Bacillales</taxon>
        <taxon>Bacillaceae</taxon>
        <taxon>Aquibacillus</taxon>
    </lineage>
</organism>
<keyword evidence="8" id="KW-1185">Reference proteome</keyword>
<dbReference type="GO" id="GO:0043565">
    <property type="term" value="F:sequence-specific DNA binding"/>
    <property type="evidence" value="ECO:0007669"/>
    <property type="project" value="InterPro"/>
</dbReference>
<keyword evidence="2" id="KW-0238">DNA-binding</keyword>
<sequence>MYKVMLVDDDYPALEFLSEMIEWEKLDLELHSMHENGSSALAYAINDMPDILITDIGMPKMNGLELTEKMKEKKSDLQVAILSCHSEFEYAQKALQLNVQDYLLKETLDPEALSRLLLKIKQEIEMDYQRSINEVKLQSEVEKNRNLAKEKFCRELINQSPNRKREWYLYDNYSGFKLERRPYIPILCFIENYKEHKELYSSEDLFNFAMENVIEEVLMNSYTDAIHFRFENNKLIILSSYQESLKTDNFGQTKETLIKIQEAFKNYLDVNISILIGKNVQPDQLQSEIKNLLDSKVQRFYMDAGLITRRIDITNTSNKDLFSYYDEAIIELRNLIFNKEANKIQPFVNKWLTFIQEICFEPEIVKEWVLKLLLELKLKLKALQYFQSSFNVEILHQEILYIENIHDLRKWLTNCLEAALKLATEAIYSSNHKEILEACIYVSMNIETKICLDDVASHLYLNPSYFSRLFKKEVGKTFVDYVKTIKMERAKELLDQTSDSVGKICERLGYDNQSYFIKLFKNYVGITPVEYRGSNKKQEVL</sequence>
<dbReference type="SMART" id="SM00448">
    <property type="entry name" value="REC"/>
    <property type="match status" value="1"/>
</dbReference>
<comment type="caution">
    <text evidence="7">The sequence shown here is derived from an EMBL/GenBank/DDBJ whole genome shotgun (WGS) entry which is preliminary data.</text>
</comment>
<dbReference type="PANTHER" id="PTHR43280">
    <property type="entry name" value="ARAC-FAMILY TRANSCRIPTIONAL REGULATOR"/>
    <property type="match status" value="1"/>
</dbReference>
<keyword evidence="3" id="KW-0804">Transcription</keyword>
<dbReference type="RefSeq" id="WP_272445796.1">
    <property type="nucleotide sequence ID" value="NZ_JAMQKC010000004.1"/>
</dbReference>
<dbReference type="InterPro" id="IPR009057">
    <property type="entry name" value="Homeodomain-like_sf"/>
</dbReference>
<proteinExistence type="predicted"/>
<dbReference type="SMART" id="SM00342">
    <property type="entry name" value="HTH_ARAC"/>
    <property type="match status" value="1"/>
</dbReference>
<evidence type="ECO:0000259" key="6">
    <source>
        <dbReference type="PROSITE" id="PS50110"/>
    </source>
</evidence>
<keyword evidence="4" id="KW-0597">Phosphoprotein</keyword>
<evidence type="ECO:0000313" key="7">
    <source>
        <dbReference type="EMBL" id="MDC3416778.1"/>
    </source>
</evidence>
<dbReference type="PANTHER" id="PTHR43280:SF2">
    <property type="entry name" value="HTH-TYPE TRANSCRIPTIONAL REGULATOR EXSA"/>
    <property type="match status" value="1"/>
</dbReference>
<evidence type="ECO:0000256" key="2">
    <source>
        <dbReference type="ARBA" id="ARBA00023125"/>
    </source>
</evidence>
<dbReference type="InterPro" id="IPR001789">
    <property type="entry name" value="Sig_transdc_resp-reg_receiver"/>
</dbReference>
<evidence type="ECO:0000256" key="1">
    <source>
        <dbReference type="ARBA" id="ARBA00023015"/>
    </source>
</evidence>
<dbReference type="AlphaFoldDB" id="A0A9X3WDL5"/>